<evidence type="ECO:0000256" key="4">
    <source>
        <dbReference type="ARBA" id="ARBA00022833"/>
    </source>
</evidence>
<evidence type="ECO:0000256" key="1">
    <source>
        <dbReference type="ARBA" id="ARBA00001947"/>
    </source>
</evidence>
<sequence length="208" mass="22543">MMKVTCMPSGALGVNTYLAVDESTGKGFIVDPGGYNPKLTEKVREDGVDIKYIILTHGHSDHICGVNDHLDDFPQAKVVADEAEKPMLEDARLNQSTMFGSPQTVKADIWVKDGDELEVGDLKLKFFHTPGHTPGGMCIYVASENILFSGDTLFRQSIGRTDFPGGSFQQLADAIHSKLFVLPDDTAVLPGHMGATTIGFEKGNNPFV</sequence>
<dbReference type="GO" id="GO:0016787">
    <property type="term" value="F:hydrolase activity"/>
    <property type="evidence" value="ECO:0007669"/>
    <property type="project" value="UniProtKB-KW"/>
</dbReference>
<comment type="cofactor">
    <cofactor evidence="1">
        <name>Zn(2+)</name>
        <dbReference type="ChEBI" id="CHEBI:29105"/>
    </cofactor>
</comment>
<dbReference type="CDD" id="cd06262">
    <property type="entry name" value="metallo-hydrolase-like_MBL-fold"/>
    <property type="match status" value="1"/>
</dbReference>
<dbReference type="EMBL" id="DVOB01000019">
    <property type="protein sequence ID" value="HIU95244.1"/>
    <property type="molecule type" value="Genomic_DNA"/>
</dbReference>
<dbReference type="PANTHER" id="PTHR46233">
    <property type="entry name" value="HYDROXYACYLGLUTATHIONE HYDROLASE GLOC"/>
    <property type="match status" value="1"/>
</dbReference>
<accession>A0A9D1SU43</accession>
<feature type="domain" description="Metallo-beta-lactamase" evidence="5">
    <location>
        <begin position="13"/>
        <end position="192"/>
    </location>
</feature>
<dbReference type="InterPro" id="IPR001279">
    <property type="entry name" value="Metallo-B-lactamas"/>
</dbReference>
<keyword evidence="3" id="KW-0378">Hydrolase</keyword>
<comment type="caution">
    <text evidence="6">The sequence shown here is derived from an EMBL/GenBank/DDBJ whole genome shotgun (WGS) entry which is preliminary data.</text>
</comment>
<evidence type="ECO:0000313" key="7">
    <source>
        <dbReference type="Proteomes" id="UP000824130"/>
    </source>
</evidence>
<name>A0A9D1SU43_9FIRM</name>
<reference evidence="6" key="2">
    <citation type="journal article" date="2021" name="PeerJ">
        <title>Extensive microbial diversity within the chicken gut microbiome revealed by metagenomics and culture.</title>
        <authorList>
            <person name="Gilroy R."/>
            <person name="Ravi A."/>
            <person name="Getino M."/>
            <person name="Pursley I."/>
            <person name="Horton D.L."/>
            <person name="Alikhan N.F."/>
            <person name="Baker D."/>
            <person name="Gharbi K."/>
            <person name="Hall N."/>
            <person name="Watson M."/>
            <person name="Adriaenssens E.M."/>
            <person name="Foster-Nyarko E."/>
            <person name="Jarju S."/>
            <person name="Secka A."/>
            <person name="Antonio M."/>
            <person name="Oren A."/>
            <person name="Chaudhuri R.R."/>
            <person name="La Ragione R."/>
            <person name="Hildebrand F."/>
            <person name="Pallen M.J."/>
        </authorList>
    </citation>
    <scope>NUCLEOTIDE SEQUENCE</scope>
    <source>
        <strain evidence="6">ChiSjej4B22-8349</strain>
    </source>
</reference>
<dbReference type="InterPro" id="IPR036866">
    <property type="entry name" value="RibonucZ/Hydroxyglut_hydro"/>
</dbReference>
<dbReference type="PANTHER" id="PTHR46233:SF3">
    <property type="entry name" value="HYDROXYACYLGLUTATHIONE HYDROLASE GLOC"/>
    <property type="match status" value="1"/>
</dbReference>
<dbReference type="Pfam" id="PF00753">
    <property type="entry name" value="Lactamase_B"/>
    <property type="match status" value="1"/>
</dbReference>
<evidence type="ECO:0000256" key="3">
    <source>
        <dbReference type="ARBA" id="ARBA00022801"/>
    </source>
</evidence>
<evidence type="ECO:0000259" key="5">
    <source>
        <dbReference type="SMART" id="SM00849"/>
    </source>
</evidence>
<gene>
    <name evidence="6" type="ORF">IAD25_00840</name>
</gene>
<evidence type="ECO:0000256" key="2">
    <source>
        <dbReference type="ARBA" id="ARBA00022723"/>
    </source>
</evidence>
<protein>
    <submittedName>
        <fullName evidence="6">MBL fold metallo-hydrolase</fullName>
    </submittedName>
</protein>
<evidence type="ECO:0000313" key="6">
    <source>
        <dbReference type="EMBL" id="HIU95244.1"/>
    </source>
</evidence>
<dbReference type="GO" id="GO:0046872">
    <property type="term" value="F:metal ion binding"/>
    <property type="evidence" value="ECO:0007669"/>
    <property type="project" value="UniProtKB-KW"/>
</dbReference>
<proteinExistence type="predicted"/>
<dbReference type="SUPFAM" id="SSF56281">
    <property type="entry name" value="Metallo-hydrolase/oxidoreductase"/>
    <property type="match status" value="1"/>
</dbReference>
<dbReference type="Gene3D" id="3.60.15.10">
    <property type="entry name" value="Ribonuclease Z/Hydroxyacylglutathione hydrolase-like"/>
    <property type="match status" value="1"/>
</dbReference>
<organism evidence="6 7">
    <name type="scientific">Candidatus Allocopromorpha excrementipullorum</name>
    <dbReference type="NCBI Taxonomy" id="2840743"/>
    <lineage>
        <taxon>Bacteria</taxon>
        <taxon>Bacillati</taxon>
        <taxon>Bacillota</taxon>
        <taxon>Clostridia</taxon>
        <taxon>Eubacteriales</taxon>
        <taxon>Eubacteriaceae</taxon>
        <taxon>Eubacteriaceae incertae sedis</taxon>
        <taxon>Candidatus Allocopromorpha</taxon>
    </lineage>
</organism>
<dbReference type="SMART" id="SM00849">
    <property type="entry name" value="Lactamase_B"/>
    <property type="match status" value="1"/>
</dbReference>
<keyword evidence="2" id="KW-0479">Metal-binding</keyword>
<dbReference type="InterPro" id="IPR051453">
    <property type="entry name" value="MBL_Glyoxalase_II"/>
</dbReference>
<dbReference type="AlphaFoldDB" id="A0A9D1SU43"/>
<dbReference type="Proteomes" id="UP000824130">
    <property type="component" value="Unassembled WGS sequence"/>
</dbReference>
<keyword evidence="4" id="KW-0862">Zinc</keyword>
<reference evidence="6" key="1">
    <citation type="submission" date="2020-10" db="EMBL/GenBank/DDBJ databases">
        <authorList>
            <person name="Gilroy R."/>
        </authorList>
    </citation>
    <scope>NUCLEOTIDE SEQUENCE</scope>
    <source>
        <strain evidence="6">ChiSjej4B22-8349</strain>
    </source>
</reference>